<gene>
    <name evidence="7" type="ORF">HAKA00212_LOCUS10283</name>
</gene>
<name>A0A6V1RKU1_HETAK</name>
<evidence type="ECO:0000256" key="1">
    <source>
        <dbReference type="ARBA" id="ARBA00022448"/>
    </source>
</evidence>
<dbReference type="PROSITE" id="PS51352">
    <property type="entry name" value="THIOREDOXIN_2"/>
    <property type="match status" value="1"/>
</dbReference>
<proteinExistence type="predicted"/>
<keyword evidence="3" id="KW-1015">Disulfide bond</keyword>
<dbReference type="InterPro" id="IPR036249">
    <property type="entry name" value="Thioredoxin-like_sf"/>
</dbReference>
<dbReference type="AlphaFoldDB" id="A0A6V1RKU1"/>
<keyword evidence="4" id="KW-0676">Redox-active center</keyword>
<dbReference type="InterPro" id="IPR017937">
    <property type="entry name" value="Thioredoxin_CS"/>
</dbReference>
<feature type="chain" id="PRO_5030160805" description="Thioredoxin domain-containing protein" evidence="5">
    <location>
        <begin position="20"/>
        <end position="148"/>
    </location>
</feature>
<dbReference type="PANTHER" id="PTHR45663:SF11">
    <property type="entry name" value="GEO12009P1"/>
    <property type="match status" value="1"/>
</dbReference>
<dbReference type="Gene3D" id="3.40.30.10">
    <property type="entry name" value="Glutaredoxin"/>
    <property type="match status" value="1"/>
</dbReference>
<dbReference type="GO" id="GO:0005737">
    <property type="term" value="C:cytoplasm"/>
    <property type="evidence" value="ECO:0007669"/>
    <property type="project" value="TreeGrafter"/>
</dbReference>
<accession>A0A6V1RKU1</accession>
<evidence type="ECO:0000256" key="3">
    <source>
        <dbReference type="ARBA" id="ARBA00023157"/>
    </source>
</evidence>
<dbReference type="PRINTS" id="PR00421">
    <property type="entry name" value="THIOREDOXIN"/>
</dbReference>
<evidence type="ECO:0000256" key="2">
    <source>
        <dbReference type="ARBA" id="ARBA00022982"/>
    </source>
</evidence>
<dbReference type="PROSITE" id="PS00194">
    <property type="entry name" value="THIOREDOXIN_1"/>
    <property type="match status" value="1"/>
</dbReference>
<organism evidence="7">
    <name type="scientific">Heterosigma akashiwo</name>
    <name type="common">Chromophytic alga</name>
    <name type="synonym">Heterosigma carterae</name>
    <dbReference type="NCBI Taxonomy" id="2829"/>
    <lineage>
        <taxon>Eukaryota</taxon>
        <taxon>Sar</taxon>
        <taxon>Stramenopiles</taxon>
        <taxon>Ochrophyta</taxon>
        <taxon>Raphidophyceae</taxon>
        <taxon>Chattonellales</taxon>
        <taxon>Chattonellaceae</taxon>
        <taxon>Heterosigma</taxon>
    </lineage>
</organism>
<sequence length="148" mass="16537">MKVYQVLFVVCLLVVSVKAFVQRSQGLARAHTARATSPLRMVLEVPEGDYEKEVVEASKSKPVLVDFWAIWCGPCRLVAPLMDKVQEEFGEDAIKVVKVDTVVHKDTVQRYKLEGLPRLIIFKDGEPVASHEGALPYAKLQEFVKGAL</sequence>
<feature type="domain" description="Thioredoxin" evidence="6">
    <location>
        <begin position="31"/>
        <end position="148"/>
    </location>
</feature>
<evidence type="ECO:0000256" key="4">
    <source>
        <dbReference type="ARBA" id="ARBA00023284"/>
    </source>
</evidence>
<dbReference type="FunFam" id="3.40.30.10:FF:000001">
    <property type="entry name" value="Thioredoxin"/>
    <property type="match status" value="1"/>
</dbReference>
<reference evidence="7" key="1">
    <citation type="submission" date="2021-01" db="EMBL/GenBank/DDBJ databases">
        <authorList>
            <person name="Corre E."/>
            <person name="Pelletier E."/>
            <person name="Niang G."/>
            <person name="Scheremetjew M."/>
            <person name="Finn R."/>
            <person name="Kale V."/>
            <person name="Holt S."/>
            <person name="Cochrane G."/>
            <person name="Meng A."/>
            <person name="Brown T."/>
            <person name="Cohen L."/>
        </authorList>
    </citation>
    <scope>NUCLEOTIDE SEQUENCE</scope>
    <source>
        <strain evidence="7">CCMP3107</strain>
    </source>
</reference>
<dbReference type="GO" id="GO:0015035">
    <property type="term" value="F:protein-disulfide reductase activity"/>
    <property type="evidence" value="ECO:0007669"/>
    <property type="project" value="TreeGrafter"/>
</dbReference>
<dbReference type="InterPro" id="IPR013766">
    <property type="entry name" value="Thioredoxin_domain"/>
</dbReference>
<dbReference type="CDD" id="cd02947">
    <property type="entry name" value="TRX_family"/>
    <property type="match status" value="1"/>
</dbReference>
<dbReference type="EMBL" id="HBIU01022021">
    <property type="protein sequence ID" value="CAE0631578.1"/>
    <property type="molecule type" value="Transcribed_RNA"/>
</dbReference>
<dbReference type="SUPFAM" id="SSF52833">
    <property type="entry name" value="Thioredoxin-like"/>
    <property type="match status" value="1"/>
</dbReference>
<evidence type="ECO:0000259" key="6">
    <source>
        <dbReference type="PROSITE" id="PS51352"/>
    </source>
</evidence>
<keyword evidence="5" id="KW-0732">Signal</keyword>
<protein>
    <recommendedName>
        <fullName evidence="6">Thioredoxin domain-containing protein</fullName>
    </recommendedName>
</protein>
<dbReference type="Pfam" id="PF00085">
    <property type="entry name" value="Thioredoxin"/>
    <property type="match status" value="1"/>
</dbReference>
<evidence type="ECO:0000256" key="5">
    <source>
        <dbReference type="SAM" id="SignalP"/>
    </source>
</evidence>
<evidence type="ECO:0000313" key="7">
    <source>
        <dbReference type="EMBL" id="CAE0631578.1"/>
    </source>
</evidence>
<keyword evidence="2" id="KW-0249">Electron transport</keyword>
<keyword evidence="1" id="KW-0813">Transport</keyword>
<feature type="signal peptide" evidence="5">
    <location>
        <begin position="1"/>
        <end position="19"/>
    </location>
</feature>
<dbReference type="PANTHER" id="PTHR45663">
    <property type="entry name" value="GEO12009P1"/>
    <property type="match status" value="1"/>
</dbReference>